<feature type="signal peptide" evidence="1">
    <location>
        <begin position="1"/>
        <end position="19"/>
    </location>
</feature>
<proteinExistence type="predicted"/>
<dbReference type="RefSeq" id="WP_078693821.1">
    <property type="nucleotide sequence ID" value="NZ_FUWX01000009.1"/>
</dbReference>
<organism evidence="2 3">
    <name type="scientific">Cetobacterium ceti</name>
    <dbReference type="NCBI Taxonomy" id="180163"/>
    <lineage>
        <taxon>Bacteria</taxon>
        <taxon>Fusobacteriati</taxon>
        <taxon>Fusobacteriota</taxon>
        <taxon>Fusobacteriia</taxon>
        <taxon>Fusobacteriales</taxon>
        <taxon>Fusobacteriaceae</taxon>
        <taxon>Cetobacterium</taxon>
    </lineage>
</organism>
<reference evidence="2 3" key="1">
    <citation type="submission" date="2017-02" db="EMBL/GenBank/DDBJ databases">
        <authorList>
            <person name="Peterson S.W."/>
        </authorList>
    </citation>
    <scope>NUCLEOTIDE SEQUENCE [LARGE SCALE GENOMIC DNA]</scope>
    <source>
        <strain evidence="2 3">ATCC 700028</strain>
    </source>
</reference>
<name>A0A1T4MTN7_9FUSO</name>
<sequence>MKKLIFMILLLISSISIFGADRATIGLSAYVPQDTRVMTKKISKDKILVSLDNLQDEHGQVTRTVISSDNMIIQKNKNKFALNLNKKEKKNEVVVLTVINS</sequence>
<accession>A0A1T4MTN7</accession>
<dbReference type="EMBL" id="FUWX01000009">
    <property type="protein sequence ID" value="SJZ70429.1"/>
    <property type="molecule type" value="Genomic_DNA"/>
</dbReference>
<feature type="chain" id="PRO_5012165208" evidence="1">
    <location>
        <begin position="20"/>
        <end position="101"/>
    </location>
</feature>
<dbReference type="STRING" id="180163.SAMN02745174_01324"/>
<keyword evidence="3" id="KW-1185">Reference proteome</keyword>
<evidence type="ECO:0000313" key="2">
    <source>
        <dbReference type="EMBL" id="SJZ70429.1"/>
    </source>
</evidence>
<evidence type="ECO:0000256" key="1">
    <source>
        <dbReference type="SAM" id="SignalP"/>
    </source>
</evidence>
<keyword evidence="1" id="KW-0732">Signal</keyword>
<dbReference type="Proteomes" id="UP000191153">
    <property type="component" value="Unassembled WGS sequence"/>
</dbReference>
<evidence type="ECO:0000313" key="3">
    <source>
        <dbReference type="Proteomes" id="UP000191153"/>
    </source>
</evidence>
<gene>
    <name evidence="2" type="ORF">SAMN02745174_01324</name>
</gene>
<dbReference type="AlphaFoldDB" id="A0A1T4MTN7"/>
<protein>
    <submittedName>
        <fullName evidence="2">Uncharacterized protein</fullName>
    </submittedName>
</protein>